<accession>A0A8H3DQZ9</accession>
<evidence type="ECO:0000313" key="1">
    <source>
        <dbReference type="EMBL" id="CAE7069746.1"/>
    </source>
</evidence>
<comment type="caution">
    <text evidence="1">The sequence shown here is derived from an EMBL/GenBank/DDBJ whole genome shotgun (WGS) entry which is preliminary data.</text>
</comment>
<organism evidence="1 2">
    <name type="scientific">Rhizoctonia solani</name>
    <dbReference type="NCBI Taxonomy" id="456999"/>
    <lineage>
        <taxon>Eukaryota</taxon>
        <taxon>Fungi</taxon>
        <taxon>Dikarya</taxon>
        <taxon>Basidiomycota</taxon>
        <taxon>Agaricomycotina</taxon>
        <taxon>Agaricomycetes</taxon>
        <taxon>Cantharellales</taxon>
        <taxon>Ceratobasidiaceae</taxon>
        <taxon>Rhizoctonia</taxon>
    </lineage>
</organism>
<proteinExistence type="predicted"/>
<evidence type="ECO:0000313" key="2">
    <source>
        <dbReference type="Proteomes" id="UP000663827"/>
    </source>
</evidence>
<name>A0A8H3DQZ9_9AGAM</name>
<dbReference type="EMBL" id="CAJNJQ010000310">
    <property type="protein sequence ID" value="CAE7069746.1"/>
    <property type="molecule type" value="Genomic_DNA"/>
</dbReference>
<dbReference type="Proteomes" id="UP000663827">
    <property type="component" value="Unassembled WGS sequence"/>
</dbReference>
<protein>
    <submittedName>
        <fullName evidence="1">Uncharacterized protein</fullName>
    </submittedName>
</protein>
<feature type="non-terminal residue" evidence="1">
    <location>
        <position position="1"/>
    </location>
</feature>
<dbReference type="AlphaFoldDB" id="A0A8H3DQZ9"/>
<sequence length="136" mass="15542">DIDLDPSPSVGGIPEYSILGSTVARWQKIEAIAFFDKVLLEIFERFCSVEYDDVNIIWFAFYPQELESKATENARIGMGFFECFNDFLCSLVFVSSGAFPVFPCFTIMGEEATRNREVGWQRDKELGVWHWGMTLG</sequence>
<gene>
    <name evidence="1" type="ORF">RDB_LOCUS14503</name>
</gene>
<reference evidence="1" key="1">
    <citation type="submission" date="2021-01" db="EMBL/GenBank/DDBJ databases">
        <authorList>
            <person name="Kaushik A."/>
        </authorList>
    </citation>
    <scope>NUCLEOTIDE SEQUENCE</scope>
    <source>
        <strain evidence="1">AG5</strain>
    </source>
</reference>